<dbReference type="OrthoDB" id="27593at2759"/>
<dbReference type="SUPFAM" id="SSF50044">
    <property type="entry name" value="SH3-domain"/>
    <property type="match status" value="1"/>
</dbReference>
<feature type="region of interest" description="Disordered" evidence="3">
    <location>
        <begin position="608"/>
        <end position="629"/>
    </location>
</feature>
<dbReference type="CDD" id="cd11793">
    <property type="entry name" value="SH3_ephexin1_like"/>
    <property type="match status" value="1"/>
</dbReference>
<feature type="compositionally biased region" description="Pro residues" evidence="3">
    <location>
        <begin position="614"/>
        <end position="623"/>
    </location>
</feature>
<dbReference type="InterPro" id="IPR047270">
    <property type="entry name" value="PH_ephexin"/>
</dbReference>
<dbReference type="OMA" id="YEICAKE"/>
<proteinExistence type="predicted"/>
<dbReference type="PANTHER" id="PTHR12845">
    <property type="entry name" value="GUANINE NUCLEOTIDE EXCHANGE FACTOR"/>
    <property type="match status" value="1"/>
</dbReference>
<dbReference type="Gene3D" id="2.30.29.30">
    <property type="entry name" value="Pleckstrin-homology domain (PH domain)/Phosphotyrosine-binding domain (PTB)"/>
    <property type="match status" value="1"/>
</dbReference>
<feature type="compositionally biased region" description="Polar residues" evidence="3">
    <location>
        <begin position="482"/>
        <end position="492"/>
    </location>
</feature>
<dbReference type="Gene3D" id="1.20.900.10">
    <property type="entry name" value="Dbl homology (DH) domain"/>
    <property type="match status" value="1"/>
</dbReference>
<feature type="domain" description="SH3" evidence="4">
    <location>
        <begin position="1112"/>
        <end position="1172"/>
    </location>
</feature>
<feature type="region of interest" description="Disordered" evidence="3">
    <location>
        <begin position="475"/>
        <end position="502"/>
    </location>
</feature>
<dbReference type="GeneID" id="106662418"/>
<dbReference type="GO" id="GO:0005085">
    <property type="term" value="F:guanyl-nucleotide exchange factor activity"/>
    <property type="evidence" value="ECO:0007669"/>
    <property type="project" value="InterPro"/>
</dbReference>
<dbReference type="PANTHER" id="PTHR12845:SF5">
    <property type="entry name" value="EPHEXIN, ISOFORM D"/>
    <property type="match status" value="1"/>
</dbReference>
<evidence type="ECO:0000256" key="3">
    <source>
        <dbReference type="SAM" id="MobiDB-lite"/>
    </source>
</evidence>
<dbReference type="InterPro" id="IPR036028">
    <property type="entry name" value="SH3-like_dom_sf"/>
</dbReference>
<evidence type="ECO:0000313" key="6">
    <source>
        <dbReference type="EnsemblMetazoa" id="XP_014241978.1"/>
    </source>
</evidence>
<dbReference type="InterPro" id="IPR035899">
    <property type="entry name" value="DBL_dom_sf"/>
</dbReference>
<dbReference type="RefSeq" id="XP_014241978.1">
    <property type="nucleotide sequence ID" value="XM_014386492.2"/>
</dbReference>
<evidence type="ECO:0000259" key="5">
    <source>
        <dbReference type="PROSITE" id="PS50010"/>
    </source>
</evidence>
<accession>A0A8I6RB79</accession>
<dbReference type="KEGG" id="clec:106662418"/>
<dbReference type="SMART" id="SM00326">
    <property type="entry name" value="SH3"/>
    <property type="match status" value="1"/>
</dbReference>
<dbReference type="CDD" id="cd00160">
    <property type="entry name" value="RhoGEF"/>
    <property type="match status" value="1"/>
</dbReference>
<sequence>MRMARIIDGDKAAPMSPEEGRRNAGGRKLSFKTRGGRTSNSRTCRATKVSLPANSVQEIASKFNAIIVEDESKGRAILKKLHAYKPSGQSVREAVHMFEKASDKPKMVLVRKNSHSKPAKLNVVKEETDIVKDAKPQVKPKPEIDKCHLVTRQPAKIKTQELVKNNKRLSIPKNDILYSVFKETESEVKPNSSFLWGAKDNKGQEAKDEVTSKLSPVSEFSEEKEAKTLEKEVQLPAPEVIGCDEKSETENSEKAKNNVNLGYGKITPEPKANVSSLYRRLAKEATIQQENHSYVHLQASTESTYEVISTKSYEEVENCYDVIHYAAPEVDAIYDDVLNVNESGQNGQCEGIYESIYDAGRSESDSSYEQSNSLYEVRPSSRASSGSGAVVSGASRSDTSDDWVDIEVDEQKEEILVLQDTSKPKFQGGSWSQKVRKQWNSQMIQNQSDVESNGIHYEAVESLYDALCDDFSSDTDSESGYLAQSQPQNGVITKTPPPPPSNEGIYNFMRTAKRKMRKTSLSFGQRLRRISRISMAVPAPSAAEQITHSASTDNISRGKWPSFKKKNSLQSNSTFYLETIAAMPDDKKENPSKENVSPKAIVEKRRMSAAIRPTSPPPPPPPSNTNGDTKLKLINDTSLYMECGLFENSIIPMSDRGKPSSNQSWYSDVGLYENSSTASSDLDLRFANEPLYQFYAASVAERERIDVNSEVNYEEIKNNENNLKSDQNRPSALDLVNSEMHRTLWSQVSQVINSGILDTLSPEKRRLQEAKFELITSEASYYKSLVILEKHFAASPALKDETIVPKADYKTLFGNINPVRKCSEAVLAALEKCWQESILLEGVCDIVSQLAQEKFSSYITYCRHQIAIERTLKTLKKSNSFLEALNSLESSPKCHSLSLYSFLLLPMQRITRMPLLLDAILTKLVPSDPEYDSCKMALTKLSKIVHNCNEAAKQTERLEEMVLLSHSLNFPPKMRRLPLLSESRWLVRSGQVTQINAEPKLTLSKKLTTGRSTSKRTLFLFTDYLILAKKKGDDSYMVVTYCPRKFVQMTSFEDPIIGSNKYLIMVTLLENHEGKTEEMIMSCGSESSRERWLLAFTTPKSKDPNEVLYESWDCPQVSAIHPYTSSQPDELTLQPGDVINVHRKIDGWFYGERTRDREEGWFPGNHTVEIASSHIRARNLKQRHRLLAFSTTFILNKQNNTN</sequence>
<reference evidence="6" key="1">
    <citation type="submission" date="2022-01" db="UniProtKB">
        <authorList>
            <consortium name="EnsemblMetazoa"/>
        </authorList>
    </citation>
    <scope>IDENTIFICATION</scope>
</reference>
<dbReference type="AlphaFoldDB" id="A0A8I6RB79"/>
<dbReference type="PROSITE" id="PS50010">
    <property type="entry name" value="DH_2"/>
    <property type="match status" value="1"/>
</dbReference>
<dbReference type="InterPro" id="IPR000219">
    <property type="entry name" value="DH_dom"/>
</dbReference>
<dbReference type="SUPFAM" id="SSF48065">
    <property type="entry name" value="DBL homology domain (DH-domain)"/>
    <property type="match status" value="1"/>
</dbReference>
<feature type="region of interest" description="Disordered" evidence="3">
    <location>
        <begin position="541"/>
        <end position="564"/>
    </location>
</feature>
<organism evidence="6 7">
    <name type="scientific">Cimex lectularius</name>
    <name type="common">Bed bug</name>
    <name type="synonym">Acanthia lectularia</name>
    <dbReference type="NCBI Taxonomy" id="79782"/>
    <lineage>
        <taxon>Eukaryota</taxon>
        <taxon>Metazoa</taxon>
        <taxon>Ecdysozoa</taxon>
        <taxon>Arthropoda</taxon>
        <taxon>Hexapoda</taxon>
        <taxon>Insecta</taxon>
        <taxon>Pterygota</taxon>
        <taxon>Neoptera</taxon>
        <taxon>Paraneoptera</taxon>
        <taxon>Hemiptera</taxon>
        <taxon>Heteroptera</taxon>
        <taxon>Panheteroptera</taxon>
        <taxon>Cimicomorpha</taxon>
        <taxon>Cimicidae</taxon>
        <taxon>Cimex</taxon>
    </lineage>
</organism>
<dbReference type="PROSITE" id="PS50002">
    <property type="entry name" value="SH3"/>
    <property type="match status" value="1"/>
</dbReference>
<dbReference type="SMART" id="SM00325">
    <property type="entry name" value="RhoGEF"/>
    <property type="match status" value="1"/>
</dbReference>
<dbReference type="Proteomes" id="UP000494040">
    <property type="component" value="Unassembled WGS sequence"/>
</dbReference>
<dbReference type="InterPro" id="IPR011993">
    <property type="entry name" value="PH-like_dom_sf"/>
</dbReference>
<dbReference type="Pfam" id="PF00621">
    <property type="entry name" value="RhoGEF"/>
    <property type="match status" value="1"/>
</dbReference>
<dbReference type="InterPro" id="IPR001452">
    <property type="entry name" value="SH3_domain"/>
</dbReference>
<feature type="compositionally biased region" description="Low complexity" evidence="3">
    <location>
        <begin position="365"/>
        <end position="397"/>
    </location>
</feature>
<feature type="compositionally biased region" description="Basic and acidic residues" evidence="3">
    <location>
        <begin position="1"/>
        <end position="11"/>
    </location>
</feature>
<feature type="region of interest" description="Disordered" evidence="3">
    <location>
        <begin position="582"/>
        <end position="601"/>
    </location>
</feature>
<keyword evidence="1 2" id="KW-0728">SH3 domain</keyword>
<feature type="region of interest" description="Disordered" evidence="3">
    <location>
        <begin position="363"/>
        <end position="402"/>
    </location>
</feature>
<dbReference type="Gene3D" id="2.30.30.40">
    <property type="entry name" value="SH3 Domains"/>
    <property type="match status" value="1"/>
</dbReference>
<evidence type="ECO:0000256" key="2">
    <source>
        <dbReference type="PROSITE-ProRule" id="PRU00192"/>
    </source>
</evidence>
<feature type="domain" description="DH" evidence="5">
    <location>
        <begin position="766"/>
        <end position="951"/>
    </location>
</feature>
<evidence type="ECO:0008006" key="8">
    <source>
        <dbReference type="Google" id="ProtNLM"/>
    </source>
</evidence>
<evidence type="ECO:0000259" key="4">
    <source>
        <dbReference type="PROSITE" id="PS50002"/>
    </source>
</evidence>
<dbReference type="CDD" id="cd01221">
    <property type="entry name" value="PH_ephexin"/>
    <property type="match status" value="1"/>
</dbReference>
<protein>
    <recommendedName>
        <fullName evidence="8">Ephexin-1</fullName>
    </recommendedName>
</protein>
<dbReference type="EnsemblMetazoa" id="XM_014386492.2">
    <property type="protein sequence ID" value="XP_014241978.1"/>
    <property type="gene ID" value="LOC106662418"/>
</dbReference>
<name>A0A8I6RB79_CIMLE</name>
<feature type="compositionally biased region" description="Polar residues" evidence="3">
    <location>
        <begin position="544"/>
        <end position="555"/>
    </location>
</feature>
<dbReference type="SUPFAM" id="SSF50729">
    <property type="entry name" value="PH domain-like"/>
    <property type="match status" value="1"/>
</dbReference>
<evidence type="ECO:0000313" key="7">
    <source>
        <dbReference type="Proteomes" id="UP000494040"/>
    </source>
</evidence>
<dbReference type="InterPro" id="IPR047271">
    <property type="entry name" value="Ephexin-like"/>
</dbReference>
<keyword evidence="7" id="KW-1185">Reference proteome</keyword>
<dbReference type="Pfam" id="PF00018">
    <property type="entry name" value="SH3_1"/>
    <property type="match status" value="1"/>
</dbReference>
<evidence type="ECO:0000256" key="1">
    <source>
        <dbReference type="ARBA" id="ARBA00022443"/>
    </source>
</evidence>
<feature type="region of interest" description="Disordered" evidence="3">
    <location>
        <begin position="1"/>
        <end position="43"/>
    </location>
</feature>